<organism evidence="5 6">
    <name type="scientific">Riccia fluitans</name>
    <dbReference type="NCBI Taxonomy" id="41844"/>
    <lineage>
        <taxon>Eukaryota</taxon>
        <taxon>Viridiplantae</taxon>
        <taxon>Streptophyta</taxon>
        <taxon>Embryophyta</taxon>
        <taxon>Marchantiophyta</taxon>
        <taxon>Marchantiopsida</taxon>
        <taxon>Marchantiidae</taxon>
        <taxon>Marchantiales</taxon>
        <taxon>Ricciaceae</taxon>
        <taxon>Riccia</taxon>
    </lineage>
</organism>
<proteinExistence type="predicted"/>
<dbReference type="PANTHER" id="PTHR11017">
    <property type="entry name" value="LEUCINE-RICH REPEAT-CONTAINING PROTEIN"/>
    <property type="match status" value="1"/>
</dbReference>
<keyword evidence="6" id="KW-1185">Reference proteome</keyword>
<feature type="domain" description="Fungal lipase-type" evidence="3">
    <location>
        <begin position="392"/>
        <end position="550"/>
    </location>
</feature>
<reference evidence="5 6" key="1">
    <citation type="submission" date="2024-09" db="EMBL/GenBank/DDBJ databases">
        <title>Chromosome-scale assembly of Riccia fluitans.</title>
        <authorList>
            <person name="Paukszto L."/>
            <person name="Sawicki J."/>
            <person name="Karawczyk K."/>
            <person name="Piernik-Szablinska J."/>
            <person name="Szczecinska M."/>
            <person name="Mazdziarz M."/>
        </authorList>
    </citation>
    <scope>NUCLEOTIDE SEQUENCE [LARGE SCALE GENOMIC DNA]</scope>
    <source>
        <strain evidence="5">Rf_01</strain>
        <tissue evidence="5">Aerial parts of the thallus</tissue>
    </source>
</reference>
<name>A0ABD1YDN7_9MARC</name>
<protein>
    <submittedName>
        <fullName evidence="5">Uncharacterized protein</fullName>
    </submittedName>
</protein>
<dbReference type="Gene3D" id="3.40.50.300">
    <property type="entry name" value="P-loop containing nucleotide triphosphate hydrolases"/>
    <property type="match status" value="2"/>
</dbReference>
<dbReference type="SUPFAM" id="SSF52540">
    <property type="entry name" value="P-loop containing nucleoside triphosphate hydrolases"/>
    <property type="match status" value="2"/>
</dbReference>
<evidence type="ECO:0000259" key="4">
    <source>
        <dbReference type="Pfam" id="PF01926"/>
    </source>
</evidence>
<dbReference type="SUPFAM" id="SSF53474">
    <property type="entry name" value="alpha/beta-Hydrolases"/>
    <property type="match status" value="1"/>
</dbReference>
<comment type="caution">
    <text evidence="5">The sequence shown here is derived from an EMBL/GenBank/DDBJ whole genome shotgun (WGS) entry which is preliminary data.</text>
</comment>
<feature type="region of interest" description="Disordered" evidence="1">
    <location>
        <begin position="329"/>
        <end position="363"/>
    </location>
</feature>
<dbReference type="EMBL" id="JBHFFA010000004">
    <property type="protein sequence ID" value="KAL2628630.1"/>
    <property type="molecule type" value="Genomic_DNA"/>
</dbReference>
<dbReference type="InterPro" id="IPR006073">
    <property type="entry name" value="GTP-bd"/>
</dbReference>
<dbReference type="InterPro" id="IPR002182">
    <property type="entry name" value="NB-ARC"/>
</dbReference>
<evidence type="ECO:0000256" key="1">
    <source>
        <dbReference type="SAM" id="MobiDB-lite"/>
    </source>
</evidence>
<dbReference type="InterPro" id="IPR002921">
    <property type="entry name" value="Fungal_lipase-type"/>
</dbReference>
<evidence type="ECO:0000259" key="3">
    <source>
        <dbReference type="Pfam" id="PF01764"/>
    </source>
</evidence>
<evidence type="ECO:0000313" key="6">
    <source>
        <dbReference type="Proteomes" id="UP001605036"/>
    </source>
</evidence>
<dbReference type="PRINTS" id="PR00364">
    <property type="entry name" value="DISEASERSIST"/>
</dbReference>
<dbReference type="AlphaFoldDB" id="A0ABD1YDN7"/>
<sequence length="1257" mass="140287">MGGVGKTTLAGALFDAMKKDFAYTCFVGVEEYFREVNPSSVREMIFKNMKRWGREVNSTDWTVLERKRVLFVLDDVDSDTLGQLLIYAETFAQGSCVLGTSRIRSSFDLNGSALSFDRYELQPMGEQDSLTLFNRCAFRAKESPPELQSKLEQVVRYCGGLPYSLQLIGKYLQGKPENAWDNFLQVFQGSRIPGEEEHIIEEMLEKLKASFNSLAELEQKMFLDLAVDYAGNDLEETLTVLRGKYPGVADSGWANLLNKSLVSVAYSAPAETPHRRLQAIVPTLGEGGVISMHEHVRLLGRRLSQYSGRATADPRKTYNLHVNVYSPKPELSHEKHNQRPILGPEKSLPVESKSTSQVGISSKGRDIPTKYPRILVATAYDVYENSKILTSYVAFKGSSGLEKTIFDVAGSKLQHHGPEDKSLPMKGHIHNGIYKELVEELPDPMELLTFCDRMASDPKTPEHDQRCLIFCGHGLGGALSHAAMLNLLFTTFGTDTKGMMECGSTCLSIAFGAPLFLDKQARDYFSEKGEVPLASRFMTYINEDDPVPLMLNELLGSPMAALQELRKQLNLDFQSVFEFAGKVPLSLDPKDRRQGSTGEPSALLKRGLEKIAVNIEALKKLPSQHGRAYAGFGQFFKLLDGETCGEIPQSDPAFWTLRWTPKCVKNHAMVSYALSDLHPPLYGVPSLRSIQGGKPPQINRANYTLIFGKKLGEVTQIRLEAVGYNLDLCVKERCQVSAFRNKWEIMMVSHEKIMFRNKTKLKETEIKVIEYGISVKIETIFGESDWVRVEKSEPAAGSDIINGLKYVIGKIVILRSVQDRIHVHPSSGSIDRFREHLQLVAENSCASEGDQCNCAEDSLKMFYSGLGNSANRVFDQRIEGKHFIDKVAQHLNQANLEVKLTPYIGEGETRRFRVRKVGSGAGFGIFSAGVGLNIYNAVAALVSVATMAIDLPIAAGGLLINNAARFLSHRRTVKIEGYSHVLRFICHAINPEKSVLPPEKNVADYERAIIHCAEIISKENSNAWIDHLNEQLKEQNLTTRERVKNLVEVMLATDKSVKLAKEEKMLAVVGLENAGKSTLINILINGPPKDDEEDQDKATTGISSHTYDPKGYLALAVGNLVAVDFPGMQAAEWEAFERLPDVCVVMLRFSGDVTADCGELPRLARKKLCKRVVLIVNQVDFVMKGPKTAPVWKEFSPDRMNELREAYKRKCDNMLDDVMLTCLSSQDLFNKEKELLRARGILFAEDVLKKIKQLVQK</sequence>
<gene>
    <name evidence="5" type="ORF">R1flu_013316</name>
</gene>
<evidence type="ECO:0000259" key="2">
    <source>
        <dbReference type="Pfam" id="PF00931"/>
    </source>
</evidence>
<dbReference type="PANTHER" id="PTHR11017:SF385">
    <property type="entry name" value="DISEASE RESISTANCE PROTEIN (TIR-NBS-LRR CLASS)-RELATED"/>
    <property type="match status" value="1"/>
</dbReference>
<evidence type="ECO:0000313" key="5">
    <source>
        <dbReference type="EMBL" id="KAL2628630.1"/>
    </source>
</evidence>
<dbReference type="Proteomes" id="UP001605036">
    <property type="component" value="Unassembled WGS sequence"/>
</dbReference>
<dbReference type="Pfam" id="PF01926">
    <property type="entry name" value="MMR_HSR1"/>
    <property type="match status" value="1"/>
</dbReference>
<dbReference type="InterPro" id="IPR042197">
    <property type="entry name" value="Apaf_helical"/>
</dbReference>
<dbReference type="InterPro" id="IPR029058">
    <property type="entry name" value="AB_hydrolase_fold"/>
</dbReference>
<dbReference type="CDD" id="cd00882">
    <property type="entry name" value="Ras_like_GTPase"/>
    <property type="match status" value="1"/>
</dbReference>
<accession>A0ABD1YDN7</accession>
<dbReference type="Gene3D" id="1.10.8.430">
    <property type="entry name" value="Helical domain of apoptotic protease-activating factors"/>
    <property type="match status" value="1"/>
</dbReference>
<feature type="domain" description="NB-ARC" evidence="2">
    <location>
        <begin position="1"/>
        <end position="141"/>
    </location>
</feature>
<dbReference type="InterPro" id="IPR044974">
    <property type="entry name" value="Disease_R_plants"/>
</dbReference>
<dbReference type="InterPro" id="IPR027417">
    <property type="entry name" value="P-loop_NTPase"/>
</dbReference>
<dbReference type="Pfam" id="PF00931">
    <property type="entry name" value="NB-ARC"/>
    <property type="match status" value="1"/>
</dbReference>
<dbReference type="Gene3D" id="3.40.50.1820">
    <property type="entry name" value="alpha/beta hydrolase"/>
    <property type="match status" value="1"/>
</dbReference>
<dbReference type="Pfam" id="PF01764">
    <property type="entry name" value="Lipase_3"/>
    <property type="match status" value="1"/>
</dbReference>
<feature type="domain" description="G" evidence="4">
    <location>
        <begin position="1067"/>
        <end position="1177"/>
    </location>
</feature>